<dbReference type="InterPro" id="IPR011042">
    <property type="entry name" value="6-blade_b-propeller_TolB-like"/>
</dbReference>
<dbReference type="PROSITE" id="PS51257">
    <property type="entry name" value="PROKAR_LIPOPROTEIN"/>
    <property type="match status" value="1"/>
</dbReference>
<evidence type="ECO:0008006" key="2">
    <source>
        <dbReference type="Google" id="ProtNLM"/>
    </source>
</evidence>
<dbReference type="PANTHER" id="PTHR36842">
    <property type="entry name" value="PROTEIN TOLB HOMOLOG"/>
    <property type="match status" value="1"/>
</dbReference>
<name>A0A644WNG2_9ZZZZ</name>
<gene>
    <name evidence="1" type="ORF">SDC9_51735</name>
</gene>
<dbReference type="SUPFAM" id="SSF82171">
    <property type="entry name" value="DPP6 N-terminal domain-like"/>
    <property type="match status" value="1"/>
</dbReference>
<organism evidence="1">
    <name type="scientific">bioreactor metagenome</name>
    <dbReference type="NCBI Taxonomy" id="1076179"/>
    <lineage>
        <taxon>unclassified sequences</taxon>
        <taxon>metagenomes</taxon>
        <taxon>ecological metagenomes</taxon>
    </lineage>
</organism>
<dbReference type="EMBL" id="VSSQ01001132">
    <property type="protein sequence ID" value="MPM05445.1"/>
    <property type="molecule type" value="Genomic_DNA"/>
</dbReference>
<sequence>MKKYGIWIFFGFIVWGLLAGCSISQNSQIPQTQQTEPPSSTLPVTSRTQDLPVASTLETGNSTHPFSGFILIISSQPGKLFLYNGVSLSSIQISTDDIHQPAPKLSRDGKNISYRDLVGYLNVYTISTQDTKQYTSELTNGGEPMGWSPNKGKIAFGCPIMPANICVLTLKTGTVENYTKGLPNNASDSYAGYNFAGWSEDDTKMGLLFEYEPPSSGGQTFYTGTIEVMDTKTKAITKVLSENDLTGIEHIQDAMISPDGTAFLFSAKSGGYYAVYRVNADGTGLTRVTSESLNFNITHPIWRPDGNGFVASAPENEKESSSAIILPTIFDLSGRIIGQINIAGGGEAVSWIDENN</sequence>
<evidence type="ECO:0000313" key="1">
    <source>
        <dbReference type="EMBL" id="MPM05445.1"/>
    </source>
</evidence>
<accession>A0A644WNG2</accession>
<dbReference type="Gene3D" id="2.120.10.30">
    <property type="entry name" value="TolB, C-terminal domain"/>
    <property type="match status" value="1"/>
</dbReference>
<protein>
    <recommendedName>
        <fullName evidence="2">Protein TolB</fullName>
    </recommendedName>
</protein>
<dbReference type="PANTHER" id="PTHR36842:SF1">
    <property type="entry name" value="PROTEIN TOLB"/>
    <property type="match status" value="1"/>
</dbReference>
<comment type="caution">
    <text evidence="1">The sequence shown here is derived from an EMBL/GenBank/DDBJ whole genome shotgun (WGS) entry which is preliminary data.</text>
</comment>
<reference evidence="1" key="1">
    <citation type="submission" date="2019-08" db="EMBL/GenBank/DDBJ databases">
        <authorList>
            <person name="Kucharzyk K."/>
            <person name="Murdoch R.W."/>
            <person name="Higgins S."/>
            <person name="Loffler F."/>
        </authorList>
    </citation>
    <scope>NUCLEOTIDE SEQUENCE</scope>
</reference>
<dbReference type="AlphaFoldDB" id="A0A644WNG2"/>
<proteinExistence type="predicted"/>